<dbReference type="RefSeq" id="WP_090927154.1">
    <property type="nucleotide sequence ID" value="NZ_FOTY01000014.1"/>
</dbReference>
<reference evidence="2 3" key="1">
    <citation type="submission" date="2016-10" db="EMBL/GenBank/DDBJ databases">
        <authorList>
            <person name="de Groot N.N."/>
        </authorList>
    </citation>
    <scope>NUCLEOTIDE SEQUENCE [LARGE SCALE GENOMIC DNA]</scope>
    <source>
        <strain evidence="2 3">CGMCC 1.6134</strain>
    </source>
</reference>
<evidence type="ECO:0000313" key="3">
    <source>
        <dbReference type="Proteomes" id="UP000199668"/>
    </source>
</evidence>
<evidence type="ECO:0000313" key="2">
    <source>
        <dbReference type="EMBL" id="SFM07961.1"/>
    </source>
</evidence>
<evidence type="ECO:0000256" key="1">
    <source>
        <dbReference type="SAM" id="Coils"/>
    </source>
</evidence>
<feature type="coiled-coil region" evidence="1">
    <location>
        <begin position="178"/>
        <end position="205"/>
    </location>
</feature>
<dbReference type="OrthoDB" id="2989520at2"/>
<sequence>MISNVPDFEEHRREKQKQADLDLMELLDAYENWLKHNTNLREKVRAKHMFAEQAGCDVSGLEEEPWRQYFEDWFAFDYVTIIGSRLFDLFVKEKADVLTPSQIQLSGLVLTAALEPFRVVSLQSGSVTVVPLWEKEEKRLSSLTGKFPLPEKTANVLARPVYCGFENRVFSPVVPLVIPEEDAELREWKKRYEKKEEEKRRLRFMKDNGASWLLYADTSLS</sequence>
<dbReference type="EMBL" id="FOTY01000014">
    <property type="protein sequence ID" value="SFM07961.1"/>
    <property type="molecule type" value="Genomic_DNA"/>
</dbReference>
<accession>A0A1I4MXF2</accession>
<dbReference type="AlphaFoldDB" id="A0A1I4MXF2"/>
<name>A0A1I4MXF2_9BACI</name>
<dbReference type="Proteomes" id="UP000199668">
    <property type="component" value="Unassembled WGS sequence"/>
</dbReference>
<organism evidence="2 3">
    <name type="scientific">Salibacterium qingdaonense</name>
    <dbReference type="NCBI Taxonomy" id="266892"/>
    <lineage>
        <taxon>Bacteria</taxon>
        <taxon>Bacillati</taxon>
        <taxon>Bacillota</taxon>
        <taxon>Bacilli</taxon>
        <taxon>Bacillales</taxon>
        <taxon>Bacillaceae</taxon>
    </lineage>
</organism>
<keyword evidence="1" id="KW-0175">Coiled coil</keyword>
<keyword evidence="3" id="KW-1185">Reference proteome</keyword>
<proteinExistence type="predicted"/>
<gene>
    <name evidence="2" type="ORF">SAMN04488054_11415</name>
</gene>
<protein>
    <submittedName>
        <fullName evidence="2">Uncharacterized protein</fullName>
    </submittedName>
</protein>
<dbReference type="STRING" id="266892.SAMN04488054_11415"/>